<reference evidence="2" key="1">
    <citation type="journal article" date="2023" name="Mol. Phylogenet. Evol.">
        <title>Genome-scale phylogeny and comparative genomics of the fungal order Sordariales.</title>
        <authorList>
            <person name="Hensen N."/>
            <person name="Bonometti L."/>
            <person name="Westerberg I."/>
            <person name="Brannstrom I.O."/>
            <person name="Guillou S."/>
            <person name="Cros-Aarteil S."/>
            <person name="Calhoun S."/>
            <person name="Haridas S."/>
            <person name="Kuo A."/>
            <person name="Mondo S."/>
            <person name="Pangilinan J."/>
            <person name="Riley R."/>
            <person name="LaButti K."/>
            <person name="Andreopoulos B."/>
            <person name="Lipzen A."/>
            <person name="Chen C."/>
            <person name="Yan M."/>
            <person name="Daum C."/>
            <person name="Ng V."/>
            <person name="Clum A."/>
            <person name="Steindorff A."/>
            <person name="Ohm R.A."/>
            <person name="Martin F."/>
            <person name="Silar P."/>
            <person name="Natvig D.O."/>
            <person name="Lalanne C."/>
            <person name="Gautier V."/>
            <person name="Ament-Velasquez S.L."/>
            <person name="Kruys A."/>
            <person name="Hutchinson M.I."/>
            <person name="Powell A.J."/>
            <person name="Barry K."/>
            <person name="Miller A.N."/>
            <person name="Grigoriev I.V."/>
            <person name="Debuchy R."/>
            <person name="Gladieux P."/>
            <person name="Hiltunen Thoren M."/>
            <person name="Johannesson H."/>
        </authorList>
    </citation>
    <scope>NUCLEOTIDE SEQUENCE</scope>
    <source>
        <strain evidence="2">CBS 731.68</strain>
    </source>
</reference>
<dbReference type="Proteomes" id="UP001302602">
    <property type="component" value="Unassembled WGS sequence"/>
</dbReference>
<proteinExistence type="predicted"/>
<dbReference type="EMBL" id="MU853225">
    <property type="protein sequence ID" value="KAK4126448.1"/>
    <property type="molecule type" value="Genomic_DNA"/>
</dbReference>
<gene>
    <name evidence="2" type="ORF">N657DRAFT_679371</name>
</gene>
<sequence>MDVPDEPWEIPRAAASNEKPLPPRDEWTSADRVQGQIDAIENDCAYIKETIDVVLRDHDLSMLRQAATRIEFALRMLRFDLANYAADHAGVVKKLKAELTETKAGIDGLAKMASHFDANMKGESDAWAARAGAAGTDMDQAGNTSTTETGPLGSGQGPESFRDDWQPACYRGTDTNPKKIFWRAKMTGPRWA</sequence>
<evidence type="ECO:0000313" key="3">
    <source>
        <dbReference type="Proteomes" id="UP001302602"/>
    </source>
</evidence>
<comment type="caution">
    <text evidence="2">The sequence shown here is derived from an EMBL/GenBank/DDBJ whole genome shotgun (WGS) entry which is preliminary data.</text>
</comment>
<dbReference type="RefSeq" id="XP_062650219.1">
    <property type="nucleotide sequence ID" value="XM_062796181.1"/>
</dbReference>
<name>A0AAN6U4R1_9PEZI</name>
<accession>A0AAN6U4R1</accession>
<organism evidence="2 3">
    <name type="scientific">Parathielavia appendiculata</name>
    <dbReference type="NCBI Taxonomy" id="2587402"/>
    <lineage>
        <taxon>Eukaryota</taxon>
        <taxon>Fungi</taxon>
        <taxon>Dikarya</taxon>
        <taxon>Ascomycota</taxon>
        <taxon>Pezizomycotina</taxon>
        <taxon>Sordariomycetes</taxon>
        <taxon>Sordariomycetidae</taxon>
        <taxon>Sordariales</taxon>
        <taxon>Chaetomiaceae</taxon>
        <taxon>Parathielavia</taxon>
    </lineage>
</organism>
<dbReference type="AlphaFoldDB" id="A0AAN6U4R1"/>
<evidence type="ECO:0000256" key="1">
    <source>
        <dbReference type="SAM" id="MobiDB-lite"/>
    </source>
</evidence>
<feature type="region of interest" description="Disordered" evidence="1">
    <location>
        <begin position="131"/>
        <end position="172"/>
    </location>
</feature>
<reference evidence="2" key="2">
    <citation type="submission" date="2023-05" db="EMBL/GenBank/DDBJ databases">
        <authorList>
            <consortium name="Lawrence Berkeley National Laboratory"/>
            <person name="Steindorff A."/>
            <person name="Hensen N."/>
            <person name="Bonometti L."/>
            <person name="Westerberg I."/>
            <person name="Brannstrom I.O."/>
            <person name="Guillou S."/>
            <person name="Cros-Aarteil S."/>
            <person name="Calhoun S."/>
            <person name="Haridas S."/>
            <person name="Kuo A."/>
            <person name="Mondo S."/>
            <person name="Pangilinan J."/>
            <person name="Riley R."/>
            <person name="Labutti K."/>
            <person name="Andreopoulos B."/>
            <person name="Lipzen A."/>
            <person name="Chen C."/>
            <person name="Yanf M."/>
            <person name="Daum C."/>
            <person name="Ng V."/>
            <person name="Clum A."/>
            <person name="Ohm R."/>
            <person name="Martin F."/>
            <person name="Silar P."/>
            <person name="Natvig D."/>
            <person name="Lalanne C."/>
            <person name="Gautier V."/>
            <person name="Ament-Velasquez S.L."/>
            <person name="Kruys A."/>
            <person name="Hutchinson M.I."/>
            <person name="Powell A.J."/>
            <person name="Barry K."/>
            <person name="Miller A.N."/>
            <person name="Grigoriev I.V."/>
            <person name="Debuchy R."/>
            <person name="Gladieux P."/>
            <person name="Thoren M.H."/>
            <person name="Johannesson H."/>
        </authorList>
    </citation>
    <scope>NUCLEOTIDE SEQUENCE</scope>
    <source>
        <strain evidence="2">CBS 731.68</strain>
    </source>
</reference>
<dbReference type="GeneID" id="87832949"/>
<protein>
    <submittedName>
        <fullName evidence="2">Uncharacterized protein</fullName>
    </submittedName>
</protein>
<feature type="region of interest" description="Disordered" evidence="1">
    <location>
        <begin position="1"/>
        <end position="25"/>
    </location>
</feature>
<keyword evidence="3" id="KW-1185">Reference proteome</keyword>
<evidence type="ECO:0000313" key="2">
    <source>
        <dbReference type="EMBL" id="KAK4126448.1"/>
    </source>
</evidence>